<proteinExistence type="predicted"/>
<accession>A0A1V1NWT9</accession>
<gene>
    <name evidence="2" type="ORF">OMM_11991</name>
</gene>
<sequence>MLPDTFKRDEQLAHKLGMNLDYIEKIAEKMNVSEEELEEDIAIIYKDRDAFEKWKISRQKPQFPESASGDPERRQNKLTEQLGNASKKKYEPRTRKVRISNTFVETHRNDIRTSIGTS</sequence>
<reference evidence="3" key="1">
    <citation type="submission" date="2012-11" db="EMBL/GenBank/DDBJ databases">
        <authorList>
            <person name="Lucero-Rivera Y.E."/>
            <person name="Tovar-Ramirez D."/>
        </authorList>
    </citation>
    <scope>NUCLEOTIDE SEQUENCE [LARGE SCALE GENOMIC DNA]</scope>
    <source>
        <strain evidence="3">Araruama</strain>
    </source>
</reference>
<feature type="region of interest" description="Disordered" evidence="1">
    <location>
        <begin position="57"/>
        <end position="102"/>
    </location>
</feature>
<comment type="caution">
    <text evidence="2">The sequence shown here is derived from an EMBL/GenBank/DDBJ whole genome shotgun (WGS) entry which is preliminary data.</text>
</comment>
<name>A0A1V1NWT9_9BACT</name>
<dbReference type="EMBL" id="ATBP01001575">
    <property type="protein sequence ID" value="ETR67069.1"/>
    <property type="molecule type" value="Genomic_DNA"/>
</dbReference>
<protein>
    <submittedName>
        <fullName evidence="2">Uncharacterized protein</fullName>
    </submittedName>
</protein>
<dbReference type="Proteomes" id="UP000189670">
    <property type="component" value="Unassembled WGS sequence"/>
</dbReference>
<organism evidence="2 3">
    <name type="scientific">Candidatus Magnetoglobus multicellularis str. Araruama</name>
    <dbReference type="NCBI Taxonomy" id="890399"/>
    <lineage>
        <taxon>Bacteria</taxon>
        <taxon>Pseudomonadati</taxon>
        <taxon>Thermodesulfobacteriota</taxon>
        <taxon>Desulfobacteria</taxon>
        <taxon>Desulfobacterales</taxon>
        <taxon>Desulfobacteraceae</taxon>
        <taxon>Candidatus Magnetoglobus</taxon>
    </lineage>
</organism>
<dbReference type="AlphaFoldDB" id="A0A1V1NWT9"/>
<evidence type="ECO:0000256" key="1">
    <source>
        <dbReference type="SAM" id="MobiDB-lite"/>
    </source>
</evidence>
<evidence type="ECO:0000313" key="3">
    <source>
        <dbReference type="Proteomes" id="UP000189670"/>
    </source>
</evidence>
<evidence type="ECO:0000313" key="2">
    <source>
        <dbReference type="EMBL" id="ETR67069.1"/>
    </source>
</evidence>